<keyword evidence="3 6" id="KW-1015">Disulfide bond</keyword>
<dbReference type="GO" id="GO:0016042">
    <property type="term" value="P:lipid catabolic process"/>
    <property type="evidence" value="ECO:0007669"/>
    <property type="project" value="InterPro"/>
</dbReference>
<evidence type="ECO:0000256" key="2">
    <source>
        <dbReference type="ARBA" id="ARBA00022525"/>
    </source>
</evidence>
<dbReference type="OrthoDB" id="5841574at2759"/>
<dbReference type="RefSeq" id="XP_031553800.1">
    <property type="nucleotide sequence ID" value="XM_031697940.1"/>
</dbReference>
<evidence type="ECO:0000256" key="7">
    <source>
        <dbReference type="RuleBase" id="RU003654"/>
    </source>
</evidence>
<evidence type="ECO:0000313" key="10">
    <source>
        <dbReference type="Proteomes" id="UP000515163"/>
    </source>
</evidence>
<dbReference type="FunCoup" id="A0A6P8HMC4">
    <property type="interactions" value="392"/>
</dbReference>
<organism evidence="10 11">
    <name type="scientific">Actinia tenebrosa</name>
    <name type="common">Australian red waratah sea anemone</name>
    <dbReference type="NCBI Taxonomy" id="6105"/>
    <lineage>
        <taxon>Eukaryota</taxon>
        <taxon>Metazoa</taxon>
        <taxon>Cnidaria</taxon>
        <taxon>Anthozoa</taxon>
        <taxon>Hexacorallia</taxon>
        <taxon>Actiniaria</taxon>
        <taxon>Actiniidae</taxon>
        <taxon>Actinia</taxon>
    </lineage>
</organism>
<feature type="disulfide bond" evidence="6">
    <location>
        <begin position="72"/>
        <end position="88"/>
    </location>
</feature>
<feature type="binding site" evidence="5">
    <location>
        <position position="92"/>
    </location>
    <ligand>
        <name>Ca(2+)</name>
        <dbReference type="ChEBI" id="CHEBI:29108"/>
    </ligand>
</feature>
<protein>
    <recommendedName>
        <fullName evidence="8">Phospholipase A2</fullName>
        <ecNumber evidence="8">3.1.1.4</ecNumber>
    </recommendedName>
</protein>
<keyword evidence="8" id="KW-0443">Lipid metabolism</keyword>
<dbReference type="AlphaFoldDB" id="A0A6P8HMC4"/>
<dbReference type="GO" id="GO:0005576">
    <property type="term" value="C:extracellular region"/>
    <property type="evidence" value="ECO:0007669"/>
    <property type="project" value="UniProtKB-SubCell"/>
</dbReference>
<dbReference type="CDD" id="cd00125">
    <property type="entry name" value="PLA2c"/>
    <property type="match status" value="1"/>
</dbReference>
<proteinExistence type="inferred from homology"/>
<feature type="binding site" evidence="5">
    <location>
        <position position="73"/>
    </location>
    <ligand>
        <name>Ca(2+)</name>
        <dbReference type="ChEBI" id="CHEBI:29108"/>
    </ligand>
</feature>
<evidence type="ECO:0000259" key="9">
    <source>
        <dbReference type="SMART" id="SM00085"/>
    </source>
</evidence>
<dbReference type="GO" id="GO:0006644">
    <property type="term" value="P:phospholipid metabolic process"/>
    <property type="evidence" value="ECO:0007669"/>
    <property type="project" value="InterPro"/>
</dbReference>
<comment type="similarity">
    <text evidence="7">Belongs to the phospholipase A2 family.</text>
</comment>
<feature type="disulfide bond" evidence="6">
    <location>
        <begin position="94"/>
        <end position="139"/>
    </location>
</feature>
<feature type="signal peptide" evidence="8">
    <location>
        <begin position="1"/>
        <end position="21"/>
    </location>
</feature>
<keyword evidence="10" id="KW-1185">Reference proteome</keyword>
<keyword evidence="2 8" id="KW-0964">Secreted</keyword>
<dbReference type="Gene3D" id="1.20.90.10">
    <property type="entry name" value="Phospholipase A2 domain"/>
    <property type="match status" value="1"/>
</dbReference>
<feature type="binding site" evidence="5">
    <location>
        <position position="75"/>
    </location>
    <ligand>
        <name>Ca(2+)</name>
        <dbReference type="ChEBI" id="CHEBI:29108"/>
    </ligand>
</feature>
<dbReference type="KEGG" id="aten:116290832"/>
<evidence type="ECO:0000256" key="5">
    <source>
        <dbReference type="PIRSR" id="PIRSR601211-2"/>
    </source>
</evidence>
<evidence type="ECO:0000256" key="1">
    <source>
        <dbReference type="ARBA" id="ARBA00004613"/>
    </source>
</evidence>
<dbReference type="PROSITE" id="PS00118">
    <property type="entry name" value="PA2_HIS"/>
    <property type="match status" value="1"/>
</dbReference>
<feature type="active site" evidence="4">
    <location>
        <position position="140"/>
    </location>
</feature>
<dbReference type="GO" id="GO:0005509">
    <property type="term" value="F:calcium ion binding"/>
    <property type="evidence" value="ECO:0007669"/>
    <property type="project" value="InterPro"/>
</dbReference>
<dbReference type="InterPro" id="IPR016090">
    <property type="entry name" value="PLA2-like_dom"/>
</dbReference>
<comment type="catalytic activity">
    <reaction evidence="8">
        <text>a 1,2-diacyl-sn-glycero-3-phosphocholine + H2O = a 1-acyl-sn-glycero-3-phosphocholine + a fatty acid + H(+)</text>
        <dbReference type="Rhea" id="RHEA:15801"/>
        <dbReference type="ChEBI" id="CHEBI:15377"/>
        <dbReference type="ChEBI" id="CHEBI:15378"/>
        <dbReference type="ChEBI" id="CHEBI:28868"/>
        <dbReference type="ChEBI" id="CHEBI:57643"/>
        <dbReference type="ChEBI" id="CHEBI:58168"/>
        <dbReference type="EC" id="3.1.1.4"/>
    </reaction>
</comment>
<dbReference type="GO" id="GO:0047498">
    <property type="term" value="F:calcium-dependent phospholipase A2 activity"/>
    <property type="evidence" value="ECO:0007669"/>
    <property type="project" value="TreeGrafter"/>
</dbReference>
<reference evidence="11" key="1">
    <citation type="submission" date="2025-08" db="UniProtKB">
        <authorList>
            <consortium name="RefSeq"/>
        </authorList>
    </citation>
    <scope>IDENTIFICATION</scope>
    <source>
        <tissue evidence="11">Tentacle</tissue>
    </source>
</reference>
<feature type="domain" description="Phospholipase A2-like central" evidence="9">
    <location>
        <begin position="46"/>
        <end position="159"/>
    </location>
</feature>
<feature type="binding site" evidence="5">
    <location>
        <position position="71"/>
    </location>
    <ligand>
        <name>Ca(2+)</name>
        <dbReference type="ChEBI" id="CHEBI:29108"/>
    </ligand>
</feature>
<accession>A0A6P8HMC4</accession>
<evidence type="ECO:0000256" key="6">
    <source>
        <dbReference type="PIRSR" id="PIRSR601211-3"/>
    </source>
</evidence>
<sequence>MMKNHTIMLVVLLGMDFLVNGLSLNNLEDEKIMDFDADNVPAEKRNLLQFGKMIRCATGRSPWKYNNYGNYCGSGGSGVPVDGVDRCCQAHDRCYDNNDHCNPKWKSYNYATAGTSPSCRITCGGSSSNDQCQTDVCECDKVAAECFARNTYNSNNKHK</sequence>
<evidence type="ECO:0000256" key="8">
    <source>
        <dbReference type="RuleBase" id="RU361236"/>
    </source>
</evidence>
<name>A0A6P8HMC4_ACTTE</name>
<dbReference type="InParanoid" id="A0A6P8HMC4"/>
<feature type="disulfide bond" evidence="6">
    <location>
        <begin position="123"/>
        <end position="137"/>
    </location>
</feature>
<evidence type="ECO:0000256" key="4">
    <source>
        <dbReference type="PIRSR" id="PIRSR601211-1"/>
    </source>
</evidence>
<dbReference type="PANTHER" id="PTHR11716">
    <property type="entry name" value="PHOSPHOLIPASE A2 FAMILY MEMBER"/>
    <property type="match status" value="1"/>
</dbReference>
<dbReference type="InterPro" id="IPR001211">
    <property type="entry name" value="PLA2"/>
</dbReference>
<keyword evidence="8" id="KW-0378">Hydrolase</keyword>
<dbReference type="FunFam" id="1.20.90.10:FF:000015">
    <property type="entry name" value="Phospholipase A(2)"/>
    <property type="match status" value="1"/>
</dbReference>
<dbReference type="PANTHER" id="PTHR11716:SF51">
    <property type="entry name" value="PHOSPHOLIPASE A2"/>
    <property type="match status" value="1"/>
</dbReference>
<feature type="disulfide bond" evidence="6">
    <location>
        <begin position="87"/>
        <end position="146"/>
    </location>
</feature>
<feature type="active site" evidence="4">
    <location>
        <position position="91"/>
    </location>
</feature>
<dbReference type="PROSITE" id="PS00119">
    <property type="entry name" value="PA2_ASP"/>
    <property type="match status" value="1"/>
</dbReference>
<dbReference type="InterPro" id="IPR033112">
    <property type="entry name" value="PLA2_Asp_AS"/>
</dbReference>
<keyword evidence="5 8" id="KW-0106">Calcium</keyword>
<dbReference type="InterPro" id="IPR036444">
    <property type="entry name" value="PLipase_A2_dom_sf"/>
</dbReference>
<dbReference type="GO" id="GO:0050482">
    <property type="term" value="P:arachidonate secretion"/>
    <property type="evidence" value="ECO:0007669"/>
    <property type="project" value="InterPro"/>
</dbReference>
<comment type="subcellular location">
    <subcellularLocation>
        <location evidence="1 8">Secreted</location>
    </subcellularLocation>
</comment>
<dbReference type="SUPFAM" id="SSF48619">
    <property type="entry name" value="Phospholipase A2, PLA2"/>
    <property type="match status" value="1"/>
</dbReference>
<dbReference type="GeneID" id="116290832"/>
<dbReference type="Proteomes" id="UP000515163">
    <property type="component" value="Unplaced"/>
</dbReference>
<keyword evidence="8" id="KW-0732">Signal</keyword>
<dbReference type="SMART" id="SM00085">
    <property type="entry name" value="PA2c"/>
    <property type="match status" value="1"/>
</dbReference>
<keyword evidence="5" id="KW-0479">Metal-binding</keyword>
<evidence type="ECO:0000256" key="3">
    <source>
        <dbReference type="ARBA" id="ARBA00023157"/>
    </source>
</evidence>
<comment type="cofactor">
    <cofactor evidence="5">
        <name>Ca(2+)</name>
        <dbReference type="ChEBI" id="CHEBI:29108"/>
    </cofactor>
    <text evidence="5">Binds 1 Ca(2+) ion per subunit.</text>
</comment>
<dbReference type="Pfam" id="PF00068">
    <property type="entry name" value="Phospholip_A2_1"/>
    <property type="match status" value="1"/>
</dbReference>
<dbReference type="PRINTS" id="PR00389">
    <property type="entry name" value="PHPHLIPASEA2"/>
</dbReference>
<feature type="chain" id="PRO_5028514159" description="Phospholipase A2" evidence="8">
    <location>
        <begin position="22"/>
        <end position="159"/>
    </location>
</feature>
<gene>
    <name evidence="11" type="primary">LOC116290832</name>
</gene>
<feature type="disulfide bond" evidence="6">
    <location>
        <begin position="101"/>
        <end position="132"/>
    </location>
</feature>
<evidence type="ECO:0000313" key="11">
    <source>
        <dbReference type="RefSeq" id="XP_031553800.1"/>
    </source>
</evidence>
<dbReference type="EC" id="3.1.1.4" evidence="8"/>
<dbReference type="InterPro" id="IPR033113">
    <property type="entry name" value="PLA2_histidine"/>
</dbReference>
<dbReference type="GO" id="GO:0005543">
    <property type="term" value="F:phospholipid binding"/>
    <property type="evidence" value="ECO:0007669"/>
    <property type="project" value="TreeGrafter"/>
</dbReference>